<name>A0A842YLW8_METTF</name>
<gene>
    <name evidence="2" type="ORF">DNK57_01985</name>
</gene>
<dbReference type="EMBL" id="QKOF01000003">
    <property type="protein sequence ID" value="MBE2899600.1"/>
    <property type="molecule type" value="Genomic_DNA"/>
</dbReference>
<feature type="transmembrane region" description="Helical" evidence="1">
    <location>
        <begin position="193"/>
        <end position="217"/>
    </location>
</feature>
<keyword evidence="1" id="KW-1133">Transmembrane helix</keyword>
<reference evidence="2" key="1">
    <citation type="submission" date="2018-06" db="EMBL/GenBank/DDBJ databases">
        <title>Draft genome sequence of Methanothermobacter thermautotrophicus Strain WHS, a thermophilic, hydrogenotrophic methanogen isolated from Washburn Hot Springs in Yellowstone National Park, USA.</title>
        <authorList>
            <person name="Mckay L.J."/>
            <person name="Klingelsmith K."/>
            <person name="Inskeep W.P."/>
            <person name="Fields M.W."/>
        </authorList>
    </citation>
    <scope>NUCLEOTIDE SEQUENCE</scope>
    <source>
        <strain evidence="2">WHS</strain>
    </source>
</reference>
<keyword evidence="1" id="KW-0812">Transmembrane</keyword>
<dbReference type="Proteomes" id="UP000646659">
    <property type="component" value="Unassembled WGS sequence"/>
</dbReference>
<accession>A0A842YLW8</accession>
<sequence>MKAPPTQCFSHLQTEWAANLAKEMLNDTLFGSMVGVVGTSVFEGATAEDALVGCELLASRAGPYGIIIAAVILYICLAWKYPDMVLPLIEKEVFVSELMWCSIQTILKENPSIKDQDLFLQAALLLLELAKNDKFQKELYDAMRKGKNIDDVFNKYAPGGLRDPGEGWDKVGQCLREAFNNLKLAIKNRDSKAIIMTSAAIVASLTMVGCILADAAIKPIWDALEKINKEEEKSRPKNNNTTITSRG</sequence>
<keyword evidence="1" id="KW-0472">Membrane</keyword>
<comment type="caution">
    <text evidence="2">The sequence shown here is derived from an EMBL/GenBank/DDBJ whole genome shotgun (WGS) entry which is preliminary data.</text>
</comment>
<dbReference type="AlphaFoldDB" id="A0A842YLW8"/>
<proteinExistence type="predicted"/>
<evidence type="ECO:0000256" key="1">
    <source>
        <dbReference type="SAM" id="Phobius"/>
    </source>
</evidence>
<feature type="transmembrane region" description="Helical" evidence="1">
    <location>
        <begin position="61"/>
        <end position="81"/>
    </location>
</feature>
<organism evidence="2 3">
    <name type="scientific">Methanothermobacter thermautotrophicus</name>
    <name type="common">Methanobacterium thermoformicicum</name>
    <dbReference type="NCBI Taxonomy" id="145262"/>
    <lineage>
        <taxon>Archaea</taxon>
        <taxon>Methanobacteriati</taxon>
        <taxon>Methanobacteriota</taxon>
        <taxon>Methanomada group</taxon>
        <taxon>Methanobacteria</taxon>
        <taxon>Methanobacteriales</taxon>
        <taxon>Methanobacteriaceae</taxon>
        <taxon>Methanothermobacter</taxon>
    </lineage>
</organism>
<evidence type="ECO:0000313" key="2">
    <source>
        <dbReference type="EMBL" id="MBE2899600.1"/>
    </source>
</evidence>
<protein>
    <submittedName>
        <fullName evidence="2">Uncharacterized protein</fullName>
    </submittedName>
</protein>
<evidence type="ECO:0000313" key="3">
    <source>
        <dbReference type="Proteomes" id="UP000646659"/>
    </source>
</evidence>